<gene>
    <name evidence="5" type="primary">LOC104767578</name>
</gene>
<evidence type="ECO:0000313" key="5">
    <source>
        <dbReference type="RefSeq" id="XP_019096900.1"/>
    </source>
</evidence>
<dbReference type="Pfam" id="PF14372">
    <property type="entry name" value="hAT-like_RNase-H"/>
    <property type="match status" value="1"/>
</dbReference>
<dbReference type="GeneID" id="104767578"/>
<evidence type="ECO:0000256" key="1">
    <source>
        <dbReference type="SAM" id="MobiDB-lite"/>
    </source>
</evidence>
<proteinExistence type="predicted"/>
<accession>A0ABM1RD12</accession>
<feature type="domain" description="hAT-like transposase RNase-H fold" evidence="3">
    <location>
        <begin position="322"/>
        <end position="419"/>
    </location>
</feature>
<evidence type="ECO:0000313" key="4">
    <source>
        <dbReference type="Proteomes" id="UP000694864"/>
    </source>
</evidence>
<dbReference type="PANTHER" id="PTHR23272:SF135">
    <property type="entry name" value="ZINC FINGER BED DOMAIN-CONTAINING PROTEIN DAYSLEEPER-LIKE"/>
    <property type="match status" value="1"/>
</dbReference>
<dbReference type="PANTHER" id="PTHR23272">
    <property type="entry name" value="BED FINGER-RELATED"/>
    <property type="match status" value="1"/>
</dbReference>
<evidence type="ECO:0000259" key="2">
    <source>
        <dbReference type="Pfam" id="PF05699"/>
    </source>
</evidence>
<dbReference type="Pfam" id="PF05699">
    <property type="entry name" value="Dimer_Tnp_hAT"/>
    <property type="match status" value="1"/>
</dbReference>
<dbReference type="InterPro" id="IPR008906">
    <property type="entry name" value="HATC_C_dom"/>
</dbReference>
<dbReference type="Proteomes" id="UP000694864">
    <property type="component" value="Chromosome 19"/>
</dbReference>
<reference evidence="5" key="2">
    <citation type="submission" date="2025-08" db="UniProtKB">
        <authorList>
            <consortium name="RefSeq"/>
        </authorList>
    </citation>
    <scope>IDENTIFICATION</scope>
    <source>
        <tissue evidence="5">Leaf</tissue>
    </source>
</reference>
<keyword evidence="4" id="KW-1185">Reference proteome</keyword>
<protein>
    <submittedName>
        <fullName evidence="5">Zinc finger BED domain-containing protein RICESLEEPER 2-like</fullName>
    </submittedName>
</protein>
<dbReference type="RefSeq" id="XP_019096900.1">
    <property type="nucleotide sequence ID" value="XM_019241355.1"/>
</dbReference>
<organism evidence="4 5">
    <name type="scientific">Camelina sativa</name>
    <name type="common">False flax</name>
    <name type="synonym">Myagrum sativum</name>
    <dbReference type="NCBI Taxonomy" id="90675"/>
    <lineage>
        <taxon>Eukaryota</taxon>
        <taxon>Viridiplantae</taxon>
        <taxon>Streptophyta</taxon>
        <taxon>Embryophyta</taxon>
        <taxon>Tracheophyta</taxon>
        <taxon>Spermatophyta</taxon>
        <taxon>Magnoliopsida</taxon>
        <taxon>eudicotyledons</taxon>
        <taxon>Gunneridae</taxon>
        <taxon>Pentapetalae</taxon>
        <taxon>rosids</taxon>
        <taxon>malvids</taxon>
        <taxon>Brassicales</taxon>
        <taxon>Brassicaceae</taxon>
        <taxon>Camelineae</taxon>
        <taxon>Camelina</taxon>
    </lineage>
</organism>
<name>A0ABM1RD12_CAMSA</name>
<dbReference type="SUPFAM" id="SSF53098">
    <property type="entry name" value="Ribonuclease H-like"/>
    <property type="match status" value="1"/>
</dbReference>
<feature type="compositionally biased region" description="Acidic residues" evidence="1">
    <location>
        <begin position="437"/>
        <end position="459"/>
    </location>
</feature>
<evidence type="ECO:0000259" key="3">
    <source>
        <dbReference type="Pfam" id="PF14372"/>
    </source>
</evidence>
<feature type="region of interest" description="Disordered" evidence="1">
    <location>
        <begin position="437"/>
        <end position="482"/>
    </location>
</feature>
<dbReference type="InterPro" id="IPR025525">
    <property type="entry name" value="hAT-like_transposase_RNase-H"/>
</dbReference>
<dbReference type="InterPro" id="IPR012337">
    <property type="entry name" value="RNaseH-like_sf"/>
</dbReference>
<sequence>MDNGDLSSASCSDMRKKLKLDDSVVDEEVVAGDSLPSLDEKEKTFHNAMAEWFIADGISPNIIKSPTFAKFINCLNPEFPPNVTEVKKEVLEIHEECKEKAKRFLKGFEGQLTLSYEWFVLSDEWTGPVLHDDFVCLAAHFIDDNWKLKKWILGYTTDRTVPLEDVNIYPFREAVQGFEIESKVSTLLLPTDLDFDEVTLDPFRKWIEERGSNQINPRFSLLYCCADLFRLMVDGLYSDLSGYLLEDVRMLVGWGRMSPTNWNITLPNLQRAVDMKAEDEFSKDEEYDEYDKPSDEDWIKIETFCKLVGCIYKVSKELFKGEYLTSNVFFHLLAELKLMLNQELVSADNDYFISSAKYLLKRFDRYWNNMFLVLATASVLDPRFKMKYLEFYCSKKEVNVEGSKAETVLDHLRVLYARYAANDIYQKPICPVAAIDSAEEEEEEQEQDYDDEEEDDDEGKEQKQDDDKGEEEEEQRDKEEKKPDAYEGFVLFQEYLKFEGSPRELQESELDSYLKEPVMEWNKDFKTLEWWREEGKKYPVLSRVARDILSIPISRAVSWDAYVMFKREPPQFVLSLEPEITNALMCSKNWLRL</sequence>
<feature type="domain" description="HAT C-terminal dimerisation" evidence="2">
    <location>
        <begin position="509"/>
        <end position="591"/>
    </location>
</feature>
<reference evidence="4" key="1">
    <citation type="journal article" date="2014" name="Nat. Commun.">
        <title>The emerging biofuel crop Camelina sativa retains a highly undifferentiated hexaploid genome structure.</title>
        <authorList>
            <person name="Kagale S."/>
            <person name="Koh C."/>
            <person name="Nixon J."/>
            <person name="Bollina V."/>
            <person name="Clarke W.E."/>
            <person name="Tuteja R."/>
            <person name="Spillane C."/>
            <person name="Robinson S.J."/>
            <person name="Links M.G."/>
            <person name="Clarke C."/>
            <person name="Higgins E.E."/>
            <person name="Huebert T."/>
            <person name="Sharpe A.G."/>
            <person name="Parkin I.A."/>
        </authorList>
    </citation>
    <scope>NUCLEOTIDE SEQUENCE [LARGE SCALE GENOMIC DNA]</scope>
    <source>
        <strain evidence="4">cv. DH55</strain>
    </source>
</reference>